<accession>A0A484BV54</accession>
<dbReference type="OrthoDB" id="447510at2759"/>
<gene>
    <name evidence="2" type="ORF">AWZ03_000787</name>
</gene>
<feature type="compositionally biased region" description="Low complexity" evidence="1">
    <location>
        <begin position="195"/>
        <end position="224"/>
    </location>
</feature>
<evidence type="ECO:0000313" key="3">
    <source>
        <dbReference type="Proteomes" id="UP000295192"/>
    </source>
</evidence>
<dbReference type="AlphaFoldDB" id="A0A484BV54"/>
<name>A0A484BV54_DRONA</name>
<protein>
    <submittedName>
        <fullName evidence="2">Uncharacterized protein</fullName>
    </submittedName>
</protein>
<comment type="caution">
    <text evidence="2">The sequence shown here is derived from an EMBL/GenBank/DDBJ whole genome shotgun (WGS) entry which is preliminary data.</text>
</comment>
<feature type="compositionally biased region" description="Low complexity" evidence="1">
    <location>
        <begin position="238"/>
        <end position="281"/>
    </location>
</feature>
<sequence>MDQKRGNARQGASRTSVASRHAAGMPANAANVARKYGSEVSLTPSQARQNVENPRKSPLDALSRMNYRQDPFQRRSGLQDVDESFLASNAFARPSRLRHSGLEASNVPVAGTQQPAANAAVAPIRVASGQEPLQSQVQYQQQQPPLMQQPQQQQPPQAAPTPQQALGNIAPAQVQMQQQQQQPPAAVPQQPPLAVPAQQPQQSMPQQQNQQAPQYVQPPAAGQPTRHDPYPSGRAHVQHQQQPEVQQQQQQMVQQDAKGQGQAQAQAQMQQQQPMQQQQQQQPPPQMSPRKYQQPQQGYPSQAANAVPPAAEMCTTCPNCQTTIYLIIHAGSASSGKGGGGGSAESNRGNEIAEIAEQLQMQHLQTVENHIEYELEQEQEPDPEPEPEPEPEEVITPPTPPPKSKTPTPPTVRSPEVAESIIGDNRRAPAFQLSKQHTGMKNRSFGVGMAVMPTGKMEFNQEEREDFGIVKINRPLGNEVTSPAQDNTDAMSTVSSTGGLTDQGYNDLKFYHNKLW</sequence>
<reference evidence="2 3" key="1">
    <citation type="journal article" date="2019" name="J. Hered.">
        <title>An Improved Genome Assembly for Drosophila navojoa, the Basal Species in the mojavensis Cluster.</title>
        <authorList>
            <person name="Vanderlinde T."/>
            <person name="Dupim E.G."/>
            <person name="Nazario-Yepiz N.O."/>
            <person name="Carvalho A.B."/>
        </authorList>
    </citation>
    <scope>NUCLEOTIDE SEQUENCE [LARGE SCALE GENOMIC DNA]</scope>
    <source>
        <strain evidence="2">Navoj_Jal97</strain>
        <tissue evidence="2">Whole organism</tissue>
    </source>
</reference>
<feature type="compositionally biased region" description="Polar residues" evidence="1">
    <location>
        <begin position="291"/>
        <end position="304"/>
    </location>
</feature>
<keyword evidence="3" id="KW-1185">Reference proteome</keyword>
<dbReference type="EMBL" id="LSRL02000003">
    <property type="protein sequence ID" value="TDG52554.1"/>
    <property type="molecule type" value="Genomic_DNA"/>
</dbReference>
<feature type="compositionally biased region" description="Acidic residues" evidence="1">
    <location>
        <begin position="375"/>
        <end position="393"/>
    </location>
</feature>
<feature type="compositionally biased region" description="Low complexity" evidence="1">
    <location>
        <begin position="130"/>
        <end position="184"/>
    </location>
</feature>
<dbReference type="OMA" id="PTRHDPY"/>
<organism evidence="2 3">
    <name type="scientific">Drosophila navojoa</name>
    <name type="common">Fruit fly</name>
    <dbReference type="NCBI Taxonomy" id="7232"/>
    <lineage>
        <taxon>Eukaryota</taxon>
        <taxon>Metazoa</taxon>
        <taxon>Ecdysozoa</taxon>
        <taxon>Arthropoda</taxon>
        <taxon>Hexapoda</taxon>
        <taxon>Insecta</taxon>
        <taxon>Pterygota</taxon>
        <taxon>Neoptera</taxon>
        <taxon>Endopterygota</taxon>
        <taxon>Diptera</taxon>
        <taxon>Brachycera</taxon>
        <taxon>Muscomorpha</taxon>
        <taxon>Ephydroidea</taxon>
        <taxon>Drosophilidae</taxon>
        <taxon>Drosophila</taxon>
    </lineage>
</organism>
<feature type="compositionally biased region" description="Polar residues" evidence="1">
    <location>
        <begin position="40"/>
        <end position="52"/>
    </location>
</feature>
<feature type="region of interest" description="Disordered" evidence="1">
    <location>
        <begin position="1"/>
        <end position="62"/>
    </location>
</feature>
<dbReference type="Proteomes" id="UP000295192">
    <property type="component" value="Unassembled WGS sequence"/>
</dbReference>
<evidence type="ECO:0000313" key="2">
    <source>
        <dbReference type="EMBL" id="TDG52554.1"/>
    </source>
</evidence>
<feature type="compositionally biased region" description="Pro residues" evidence="1">
    <location>
        <begin position="185"/>
        <end position="194"/>
    </location>
</feature>
<feature type="region of interest" description="Disordered" evidence="1">
    <location>
        <begin position="130"/>
        <end position="304"/>
    </location>
</feature>
<evidence type="ECO:0000256" key="1">
    <source>
        <dbReference type="SAM" id="MobiDB-lite"/>
    </source>
</evidence>
<feature type="compositionally biased region" description="Pro residues" evidence="1">
    <location>
        <begin position="397"/>
        <end position="412"/>
    </location>
</feature>
<proteinExistence type="predicted"/>
<feature type="region of interest" description="Disordered" evidence="1">
    <location>
        <begin position="375"/>
        <end position="425"/>
    </location>
</feature>
<feature type="compositionally biased region" description="Low complexity" evidence="1">
    <location>
        <begin position="22"/>
        <end position="33"/>
    </location>
</feature>